<dbReference type="Gene3D" id="3.30.420.10">
    <property type="entry name" value="Ribonuclease H-like superfamily/Ribonuclease H"/>
    <property type="match status" value="1"/>
</dbReference>
<organism evidence="2 3">
    <name type="scientific">Amanita muscaria (strain Koide BX008)</name>
    <dbReference type="NCBI Taxonomy" id="946122"/>
    <lineage>
        <taxon>Eukaryota</taxon>
        <taxon>Fungi</taxon>
        <taxon>Dikarya</taxon>
        <taxon>Basidiomycota</taxon>
        <taxon>Agaricomycotina</taxon>
        <taxon>Agaricomycetes</taxon>
        <taxon>Agaricomycetidae</taxon>
        <taxon>Agaricales</taxon>
        <taxon>Pluteineae</taxon>
        <taxon>Amanitaceae</taxon>
        <taxon>Amanita</taxon>
    </lineage>
</organism>
<dbReference type="InterPro" id="IPR004875">
    <property type="entry name" value="DDE_SF_endonuclease_dom"/>
</dbReference>
<gene>
    <name evidence="2" type="ORF">M378DRAFT_55862</name>
</gene>
<sequence length="256" mass="29386">AQLLCDQKPGKTWVYQFLARHSMVKLGKPSGLDPKRAQAFNKPTVKRHFTLLESVIKENEIPPENIYNMDEKGVQRGGGRKVQAKKYIIPRNKRPKYKLRSANLELVTIVECVAADGGWLSPGIIFEGKQQYECAWFEVDPAISIGLSDNGWTSDFHCLQWFKDNFIPQATARNTSGKPILLLYDGHGSHEKYELLRLAKAHNIILFSLPPHTTHMLQPLDVGVFGPFSRAWIEQCDDYMEEYLEEIPRDQFVKHY</sequence>
<dbReference type="EMBL" id="KN818543">
    <property type="protein sequence ID" value="KIL55239.1"/>
    <property type="molecule type" value="Genomic_DNA"/>
</dbReference>
<reference evidence="2 3" key="1">
    <citation type="submission" date="2014-04" db="EMBL/GenBank/DDBJ databases">
        <title>Evolutionary Origins and Diversification of the Mycorrhizal Mutualists.</title>
        <authorList>
            <consortium name="DOE Joint Genome Institute"/>
            <consortium name="Mycorrhizal Genomics Consortium"/>
            <person name="Kohler A."/>
            <person name="Kuo A."/>
            <person name="Nagy L.G."/>
            <person name="Floudas D."/>
            <person name="Copeland A."/>
            <person name="Barry K.W."/>
            <person name="Cichocki N."/>
            <person name="Veneault-Fourrey C."/>
            <person name="LaButti K."/>
            <person name="Lindquist E.A."/>
            <person name="Lipzen A."/>
            <person name="Lundell T."/>
            <person name="Morin E."/>
            <person name="Murat C."/>
            <person name="Riley R."/>
            <person name="Ohm R."/>
            <person name="Sun H."/>
            <person name="Tunlid A."/>
            <person name="Henrissat B."/>
            <person name="Grigoriev I.V."/>
            <person name="Hibbett D.S."/>
            <person name="Martin F."/>
        </authorList>
    </citation>
    <scope>NUCLEOTIDE SEQUENCE [LARGE SCALE GENOMIC DNA]</scope>
    <source>
        <strain evidence="2 3">Koide BX008</strain>
    </source>
</reference>
<dbReference type="PANTHER" id="PTHR19303:SF74">
    <property type="entry name" value="POGO TRANSPOSABLE ELEMENT WITH KRAB DOMAIN"/>
    <property type="match status" value="1"/>
</dbReference>
<evidence type="ECO:0000313" key="2">
    <source>
        <dbReference type="EMBL" id="KIL55239.1"/>
    </source>
</evidence>
<proteinExistence type="predicted"/>
<feature type="non-terminal residue" evidence="2">
    <location>
        <position position="256"/>
    </location>
</feature>
<dbReference type="GO" id="GO:0005634">
    <property type="term" value="C:nucleus"/>
    <property type="evidence" value="ECO:0007669"/>
    <property type="project" value="TreeGrafter"/>
</dbReference>
<feature type="non-terminal residue" evidence="2">
    <location>
        <position position="1"/>
    </location>
</feature>
<feature type="domain" description="DDE-1" evidence="1">
    <location>
        <begin position="105"/>
        <end position="240"/>
    </location>
</feature>
<dbReference type="InterPro" id="IPR050863">
    <property type="entry name" value="CenT-Element_Derived"/>
</dbReference>
<dbReference type="AlphaFoldDB" id="A0A0C2SMP0"/>
<dbReference type="Proteomes" id="UP000054549">
    <property type="component" value="Unassembled WGS sequence"/>
</dbReference>
<dbReference type="InterPro" id="IPR036397">
    <property type="entry name" value="RNaseH_sf"/>
</dbReference>
<protein>
    <recommendedName>
        <fullName evidence="1">DDE-1 domain-containing protein</fullName>
    </recommendedName>
</protein>
<accession>A0A0C2SMP0</accession>
<evidence type="ECO:0000259" key="1">
    <source>
        <dbReference type="Pfam" id="PF03184"/>
    </source>
</evidence>
<keyword evidence="3" id="KW-1185">Reference proteome</keyword>
<name>A0A0C2SMP0_AMAMK</name>
<dbReference type="Pfam" id="PF03184">
    <property type="entry name" value="DDE_1"/>
    <property type="match status" value="1"/>
</dbReference>
<dbReference type="HOGENOM" id="CLU_013929_2_0_1"/>
<dbReference type="PANTHER" id="PTHR19303">
    <property type="entry name" value="TRANSPOSON"/>
    <property type="match status" value="1"/>
</dbReference>
<dbReference type="InParanoid" id="A0A0C2SMP0"/>
<evidence type="ECO:0000313" key="3">
    <source>
        <dbReference type="Proteomes" id="UP000054549"/>
    </source>
</evidence>
<dbReference type="GO" id="GO:0003677">
    <property type="term" value="F:DNA binding"/>
    <property type="evidence" value="ECO:0007669"/>
    <property type="project" value="TreeGrafter"/>
</dbReference>
<dbReference type="OrthoDB" id="3265672at2759"/>